<evidence type="ECO:0000256" key="1">
    <source>
        <dbReference type="ARBA" id="ARBA00006540"/>
    </source>
</evidence>
<evidence type="ECO:0000256" key="2">
    <source>
        <dbReference type="ARBA" id="ARBA00022980"/>
    </source>
</evidence>
<evidence type="ECO:0000256" key="3">
    <source>
        <dbReference type="ARBA" id="ARBA00023274"/>
    </source>
</evidence>
<dbReference type="SUPFAM" id="SSF50447">
    <property type="entry name" value="Translation proteins"/>
    <property type="match status" value="1"/>
</dbReference>
<dbReference type="Gene3D" id="3.30.1430.10">
    <property type="match status" value="1"/>
</dbReference>
<keyword evidence="2 4" id="KW-0689">Ribosomal protein</keyword>
<name>Q08G39_WHEAT</name>
<dbReference type="InterPro" id="IPR000597">
    <property type="entry name" value="Ribosomal_uL3"/>
</dbReference>
<dbReference type="ExpressionAtlas" id="Q08G39">
    <property type="expression patterns" value="baseline and differential"/>
</dbReference>
<keyword evidence="3 4" id="KW-0687">Ribonucleoprotein</keyword>
<gene>
    <name evidence="5" type="primary">RPL3</name>
</gene>
<dbReference type="InterPro" id="IPR044892">
    <property type="entry name" value="Ribosomal_L3_dom_3_arc_sf"/>
</dbReference>
<dbReference type="FunFam" id="2.40.30.10:FF:000351">
    <property type="entry name" value="Ribosomal protein L3"/>
    <property type="match status" value="1"/>
</dbReference>
<dbReference type="FunFam" id="3.30.1430.10:FF:000001">
    <property type="entry name" value="60S ribosomal protein L3"/>
    <property type="match status" value="1"/>
</dbReference>
<dbReference type="InterPro" id="IPR019926">
    <property type="entry name" value="Ribosomal_uL3_CS"/>
</dbReference>
<evidence type="ECO:0000256" key="4">
    <source>
        <dbReference type="RuleBase" id="RU003905"/>
    </source>
</evidence>
<dbReference type="EMBL" id="AY347534">
    <property type="protein sequence ID" value="AAQ62077.1"/>
    <property type="molecule type" value="Genomic_DNA"/>
</dbReference>
<dbReference type="Gene3D" id="2.40.30.10">
    <property type="entry name" value="Translation factors"/>
    <property type="match status" value="1"/>
</dbReference>
<comment type="similarity">
    <text evidence="1 4">Belongs to the universal ribosomal protein uL3 family.</text>
</comment>
<dbReference type="PROSITE" id="PS00474">
    <property type="entry name" value="RIBOSOMAL_L3"/>
    <property type="match status" value="1"/>
</dbReference>
<proteinExistence type="inferred from homology"/>
<dbReference type="Gene3D" id="4.10.960.10">
    <property type="entry name" value="Ribosomal protein L3, domain 3"/>
    <property type="match status" value="1"/>
</dbReference>
<dbReference type="GO" id="GO:0003735">
    <property type="term" value="F:structural constituent of ribosome"/>
    <property type="evidence" value="ECO:0007669"/>
    <property type="project" value="InterPro"/>
</dbReference>
<dbReference type="FunFam" id="4.10.960.10:FF:000002">
    <property type="entry name" value="60S ribosomal protein L3"/>
    <property type="match status" value="1"/>
</dbReference>
<sequence length="384" mass="44094">MSHRKFEHPRHGSLGFLPRKRCSRHRGKVKAFPRDDQSKKCHLTAFLGYKAGMTHIVREVELHKKETCEAVTIVETPPIVIVGLVAYVKTPRGLRTLNSVWAQHLSEDVRRRFYKNWCKSKKKAFTKYALKYDSDAGKKEIQMQLEKMKKYATVVRVIAHTQIRKMKGLKQKKAHLMEIQINGGTIADKVDYGYNFFEKEVPIDAVFQKDEMIDIIGVTKGKGYEGVVTRWGVTRLPRKTHRGLRKVACIGAWHPARVSYTVARAGQNGYHHRTEMNKKVYKIGKVGQETHDASTEFDRTEKDITPMGGFPHYGVVKADYLMIKGCCVGPKKRVVTLRQSLLKQTSRLALEEIKLKFVDTSSKFGHGRFQTTDEKQRFYGKLKA</sequence>
<dbReference type="FunFam" id="4.10.960.10:FF:000001">
    <property type="entry name" value="60S ribosomal protein L3"/>
    <property type="match status" value="1"/>
</dbReference>
<accession>Q08G39</accession>
<reference evidence="5" key="1">
    <citation type="submission" date="2003-07" db="EMBL/GenBank/DDBJ databases">
        <title>Genomic DNA sequence of Triticum aestivum ribosomal protein L3 B3 homolog.</title>
        <authorList>
            <person name="Sanjarian F."/>
            <person name="Mousavi A."/>
            <person name="Busch B."/>
            <person name="Lucyshyn D."/>
            <person name="Adam G."/>
        </authorList>
    </citation>
    <scope>NUCLEOTIDE SEQUENCE</scope>
</reference>
<evidence type="ECO:0000313" key="5">
    <source>
        <dbReference type="EMBL" id="AAQ62077.1"/>
    </source>
</evidence>
<dbReference type="PANTHER" id="PTHR11363">
    <property type="entry name" value="60S RIBOSOMAL PROTEIN L3-RELATED"/>
    <property type="match status" value="1"/>
</dbReference>
<dbReference type="AlphaFoldDB" id="Q08G39"/>
<organism evidence="5">
    <name type="scientific">Triticum aestivum</name>
    <name type="common">Wheat</name>
    <dbReference type="NCBI Taxonomy" id="4565"/>
    <lineage>
        <taxon>Eukaryota</taxon>
        <taxon>Viridiplantae</taxon>
        <taxon>Streptophyta</taxon>
        <taxon>Embryophyta</taxon>
        <taxon>Tracheophyta</taxon>
        <taxon>Spermatophyta</taxon>
        <taxon>Magnoliopsida</taxon>
        <taxon>Liliopsida</taxon>
        <taxon>Poales</taxon>
        <taxon>Poaceae</taxon>
        <taxon>BOP clade</taxon>
        <taxon>Pooideae</taxon>
        <taxon>Triticodae</taxon>
        <taxon>Triticeae</taxon>
        <taxon>Triticinae</taxon>
        <taxon>Triticum</taxon>
    </lineage>
</organism>
<dbReference type="PANTHER" id="PTHR11363:SF8">
    <property type="entry name" value="RIBOSOMAL PROTEIN L3"/>
    <property type="match status" value="1"/>
</dbReference>
<dbReference type="InterPro" id="IPR045077">
    <property type="entry name" value="L3_arc_euk"/>
</dbReference>
<dbReference type="Pfam" id="PF00297">
    <property type="entry name" value="Ribosomal_L3"/>
    <property type="match status" value="1"/>
</dbReference>
<dbReference type="GO" id="GO:0005840">
    <property type="term" value="C:ribosome"/>
    <property type="evidence" value="ECO:0007669"/>
    <property type="project" value="UniProtKB-KW"/>
</dbReference>
<protein>
    <submittedName>
        <fullName evidence="5">Ribosomal protein L3</fullName>
    </submittedName>
</protein>
<dbReference type="InterPro" id="IPR009000">
    <property type="entry name" value="Transl_B-barrel_sf"/>
</dbReference>
<dbReference type="GO" id="GO:0006412">
    <property type="term" value="P:translation"/>
    <property type="evidence" value="ECO:0007669"/>
    <property type="project" value="InterPro"/>
</dbReference>
<dbReference type="GO" id="GO:1990904">
    <property type="term" value="C:ribonucleoprotein complex"/>
    <property type="evidence" value="ECO:0007669"/>
    <property type="project" value="UniProtKB-KW"/>
</dbReference>